<feature type="domain" description="HTH araC/xylS-type" evidence="4">
    <location>
        <begin position="162"/>
        <end position="260"/>
    </location>
</feature>
<keyword evidence="3" id="KW-0804">Transcription</keyword>
<dbReference type="InterPro" id="IPR009057">
    <property type="entry name" value="Homeodomain-like_sf"/>
</dbReference>
<dbReference type="SUPFAM" id="SSF46689">
    <property type="entry name" value="Homeodomain-like"/>
    <property type="match status" value="2"/>
</dbReference>
<dbReference type="InterPro" id="IPR018060">
    <property type="entry name" value="HTH_AraC"/>
</dbReference>
<evidence type="ECO:0000256" key="1">
    <source>
        <dbReference type="ARBA" id="ARBA00023015"/>
    </source>
</evidence>
<name>A0ABW4D3H9_9LACO</name>
<evidence type="ECO:0000256" key="2">
    <source>
        <dbReference type="ARBA" id="ARBA00023125"/>
    </source>
</evidence>
<evidence type="ECO:0000259" key="4">
    <source>
        <dbReference type="PROSITE" id="PS01124"/>
    </source>
</evidence>
<dbReference type="SMART" id="SM00342">
    <property type="entry name" value="HTH_ARAC"/>
    <property type="match status" value="1"/>
</dbReference>
<evidence type="ECO:0000313" key="5">
    <source>
        <dbReference type="EMBL" id="MFD1456142.1"/>
    </source>
</evidence>
<protein>
    <submittedName>
        <fullName evidence="5">Helix-turn-helix domain-containing protein</fullName>
    </submittedName>
</protein>
<comment type="caution">
    <text evidence="5">The sequence shown here is derived from an EMBL/GenBank/DDBJ whole genome shotgun (WGS) entry which is preliminary data.</text>
</comment>
<dbReference type="PANTHER" id="PTHR43280:SF2">
    <property type="entry name" value="HTH-TYPE TRANSCRIPTIONAL REGULATOR EXSA"/>
    <property type="match status" value="1"/>
</dbReference>
<evidence type="ECO:0000256" key="3">
    <source>
        <dbReference type="ARBA" id="ARBA00023163"/>
    </source>
</evidence>
<dbReference type="RefSeq" id="WP_203646173.1">
    <property type="nucleotide sequence ID" value="NZ_BOLN01000008.1"/>
</dbReference>
<dbReference type="PROSITE" id="PS01124">
    <property type="entry name" value="HTH_ARAC_FAMILY_2"/>
    <property type="match status" value="1"/>
</dbReference>
<dbReference type="EMBL" id="JBHTOD010000008">
    <property type="protein sequence ID" value="MFD1456142.1"/>
    <property type="molecule type" value="Genomic_DNA"/>
</dbReference>
<dbReference type="Proteomes" id="UP001597189">
    <property type="component" value="Unassembled WGS sequence"/>
</dbReference>
<dbReference type="Gene3D" id="1.10.10.60">
    <property type="entry name" value="Homeodomain-like"/>
    <property type="match status" value="2"/>
</dbReference>
<accession>A0ABW4D3H9</accession>
<proteinExistence type="predicted"/>
<gene>
    <name evidence="5" type="ORF">ACFQ44_10740</name>
</gene>
<keyword evidence="2" id="KW-0238">DNA-binding</keyword>
<dbReference type="Pfam" id="PF12833">
    <property type="entry name" value="HTH_18"/>
    <property type="match status" value="1"/>
</dbReference>
<reference evidence="6" key="1">
    <citation type="journal article" date="2019" name="Int. J. Syst. Evol. Microbiol.">
        <title>The Global Catalogue of Microorganisms (GCM) 10K type strain sequencing project: providing services to taxonomists for standard genome sequencing and annotation.</title>
        <authorList>
            <consortium name="The Broad Institute Genomics Platform"/>
            <consortium name="The Broad Institute Genome Sequencing Center for Infectious Disease"/>
            <person name="Wu L."/>
            <person name="Ma J."/>
        </authorList>
    </citation>
    <scope>NUCLEOTIDE SEQUENCE [LARGE SCALE GENOMIC DNA]</scope>
    <source>
        <strain evidence="6">CCM 8979</strain>
    </source>
</reference>
<keyword evidence="1" id="KW-0805">Transcription regulation</keyword>
<evidence type="ECO:0000313" key="6">
    <source>
        <dbReference type="Proteomes" id="UP001597189"/>
    </source>
</evidence>
<organism evidence="5 6">
    <name type="scientific">Levilactobacillus lanxiensis</name>
    <dbReference type="NCBI Taxonomy" id="2799568"/>
    <lineage>
        <taxon>Bacteria</taxon>
        <taxon>Bacillati</taxon>
        <taxon>Bacillota</taxon>
        <taxon>Bacilli</taxon>
        <taxon>Lactobacillales</taxon>
        <taxon>Lactobacillaceae</taxon>
        <taxon>Levilactobacillus</taxon>
    </lineage>
</organism>
<keyword evidence="6" id="KW-1185">Reference proteome</keyword>
<dbReference type="PANTHER" id="PTHR43280">
    <property type="entry name" value="ARAC-FAMILY TRANSCRIPTIONAL REGULATOR"/>
    <property type="match status" value="1"/>
</dbReference>
<sequence length="355" mass="40145">MPISTPVTIDYTGLSDSIQLFSKISQIRTSFYDFSDTLLKDGHVYHGISEVEHNLILKDSAITLLFPVIAADNIIGFVICDATGVSQERAHLAKTYIESISNDTLGKLLHTHIKILNPLSAHSVSQMRKFALLFKPTLNRIDQQPATNRTHPLTIKKTSSIDDILAYVQSNIRNPISLESVSQNVFLSPSYLSRIFKRYLHVNFIDYVNYQRVAIACKYLMLTNNKVSVISRQVGCAQNSYFSKVFKRATGMSPLAYRRSHAAVQKVLTIPRDLTWNDQDTIFDISRRYFKQLDCDFSMQTTNGYPYVNQIGPLTDSGSRGWLYTVNCHQPTQPSSNIVSANNAVIQWIYTSRVS</sequence>